<proteinExistence type="inferred from homology"/>
<evidence type="ECO:0000256" key="3">
    <source>
        <dbReference type="ARBA" id="ARBA00022475"/>
    </source>
</evidence>
<dbReference type="PROSITE" id="PS50850">
    <property type="entry name" value="MFS"/>
    <property type="match status" value="1"/>
</dbReference>
<feature type="domain" description="Major facilitator superfamily (MFS) profile" evidence="10">
    <location>
        <begin position="157"/>
        <end position="413"/>
    </location>
</feature>
<accession>A0A0G3H3K9</accession>
<dbReference type="OrthoDB" id="3177993at2"/>
<protein>
    <recommendedName>
        <fullName evidence="8">Multidrug efflux pump Tap</fullName>
    </recommendedName>
</protein>
<dbReference type="InterPro" id="IPR005829">
    <property type="entry name" value="Sugar_transporter_CS"/>
</dbReference>
<feature type="transmembrane region" description="Helical" evidence="9">
    <location>
        <begin position="12"/>
        <end position="35"/>
    </location>
</feature>
<evidence type="ECO:0000259" key="10">
    <source>
        <dbReference type="PROSITE" id="PS50850"/>
    </source>
</evidence>
<dbReference type="STRING" id="571915.CMUST_06660"/>
<comment type="subcellular location">
    <subcellularLocation>
        <location evidence="1">Cell inner membrane</location>
        <topology evidence="1">Multi-pass membrane protein</topology>
    </subcellularLocation>
</comment>
<comment type="similarity">
    <text evidence="7">Belongs to the major facilitator superfamily. Drug:H(+) antiporter-3 (DHA3) (TC 2.A.1.21) family.</text>
</comment>
<dbReference type="EMBL" id="CP011542">
    <property type="protein sequence ID" value="AKK05667.1"/>
    <property type="molecule type" value="Genomic_DNA"/>
</dbReference>
<keyword evidence="6 9" id="KW-0472">Membrane</keyword>
<dbReference type="AlphaFoldDB" id="A0A0G3H3K9"/>
<organism evidence="11 12">
    <name type="scientific">Corynebacterium mustelae</name>
    <dbReference type="NCBI Taxonomy" id="571915"/>
    <lineage>
        <taxon>Bacteria</taxon>
        <taxon>Bacillati</taxon>
        <taxon>Actinomycetota</taxon>
        <taxon>Actinomycetes</taxon>
        <taxon>Mycobacteriales</taxon>
        <taxon>Corynebacteriaceae</taxon>
        <taxon>Corynebacterium</taxon>
    </lineage>
</organism>
<evidence type="ECO:0000256" key="6">
    <source>
        <dbReference type="ARBA" id="ARBA00023136"/>
    </source>
</evidence>
<keyword evidence="5 9" id="KW-1133">Transmembrane helix</keyword>
<dbReference type="InterPro" id="IPR036259">
    <property type="entry name" value="MFS_trans_sf"/>
</dbReference>
<feature type="transmembrane region" description="Helical" evidence="9">
    <location>
        <begin position="348"/>
        <end position="370"/>
    </location>
</feature>
<dbReference type="PATRIC" id="fig|571915.4.peg.1417"/>
<feature type="transmembrane region" description="Helical" evidence="9">
    <location>
        <begin position="175"/>
        <end position="193"/>
    </location>
</feature>
<feature type="transmembrane region" description="Helical" evidence="9">
    <location>
        <begin position="376"/>
        <end position="396"/>
    </location>
</feature>
<feature type="transmembrane region" description="Helical" evidence="9">
    <location>
        <begin position="107"/>
        <end position="129"/>
    </location>
</feature>
<keyword evidence="4 9" id="KW-0812">Transmembrane</keyword>
<name>A0A0G3H3K9_9CORY</name>
<dbReference type="PANTHER" id="PTHR23513">
    <property type="entry name" value="INTEGRAL MEMBRANE EFFLUX PROTEIN-RELATED"/>
    <property type="match status" value="1"/>
</dbReference>
<dbReference type="KEGG" id="cmv:CMUST_06660"/>
<feature type="transmembrane region" description="Helical" evidence="9">
    <location>
        <begin position="259"/>
        <end position="278"/>
    </location>
</feature>
<feature type="transmembrane region" description="Helical" evidence="9">
    <location>
        <begin position="81"/>
        <end position="101"/>
    </location>
</feature>
<evidence type="ECO:0000256" key="7">
    <source>
        <dbReference type="ARBA" id="ARBA00038075"/>
    </source>
</evidence>
<dbReference type="CDD" id="cd06173">
    <property type="entry name" value="MFS_MefA_like"/>
    <property type="match status" value="1"/>
</dbReference>
<evidence type="ECO:0000313" key="12">
    <source>
        <dbReference type="Proteomes" id="UP000035199"/>
    </source>
</evidence>
<dbReference type="InterPro" id="IPR020846">
    <property type="entry name" value="MFS_dom"/>
</dbReference>
<keyword evidence="2" id="KW-0813">Transport</keyword>
<keyword evidence="3" id="KW-1003">Cell membrane</keyword>
<dbReference type="PROSITE" id="PS00217">
    <property type="entry name" value="SUGAR_TRANSPORT_2"/>
    <property type="match status" value="1"/>
</dbReference>
<evidence type="ECO:0000313" key="11">
    <source>
        <dbReference type="EMBL" id="AKK05667.1"/>
    </source>
</evidence>
<dbReference type="Gene3D" id="1.20.1250.20">
    <property type="entry name" value="MFS general substrate transporter like domains"/>
    <property type="match status" value="1"/>
</dbReference>
<evidence type="ECO:0000256" key="8">
    <source>
        <dbReference type="ARBA" id="ARBA00040914"/>
    </source>
</evidence>
<feature type="transmembrane region" description="Helical" evidence="9">
    <location>
        <begin position="290"/>
        <end position="308"/>
    </location>
</feature>
<evidence type="ECO:0000256" key="5">
    <source>
        <dbReference type="ARBA" id="ARBA00022989"/>
    </source>
</evidence>
<dbReference type="PANTHER" id="PTHR23513:SF9">
    <property type="entry name" value="ENTEROBACTIN EXPORTER ENTS"/>
    <property type="match status" value="1"/>
</dbReference>
<reference evidence="12" key="2">
    <citation type="submission" date="2015-05" db="EMBL/GenBank/DDBJ databases">
        <title>Complete genome sequence of Corynebacterium mustelae DSM 45274, isolated from various tissues of a male ferret with lethal sepsis.</title>
        <authorList>
            <person name="Ruckert C."/>
            <person name="Albersmeier A."/>
            <person name="Winkler A."/>
            <person name="Tauch A."/>
        </authorList>
    </citation>
    <scope>NUCLEOTIDE SEQUENCE [LARGE SCALE GENOMIC DNA]</scope>
    <source>
        <strain evidence="12">DSM 45274</strain>
    </source>
</reference>
<evidence type="ECO:0000256" key="1">
    <source>
        <dbReference type="ARBA" id="ARBA00004429"/>
    </source>
</evidence>
<reference evidence="11 12" key="1">
    <citation type="journal article" date="2015" name="Genome Announc.">
        <title>Complete Genome Sequence of the Type Strain Corynebacterium mustelae DSM 45274, Isolated from Various Tissues of a Male Ferret with Lethal Sepsis.</title>
        <authorList>
            <person name="Ruckert C."/>
            <person name="Eimer J."/>
            <person name="Winkler A."/>
            <person name="Tauch A."/>
        </authorList>
    </citation>
    <scope>NUCLEOTIDE SEQUENCE [LARGE SCALE GENOMIC DNA]</scope>
    <source>
        <strain evidence="11 12">DSM 45274</strain>
    </source>
</reference>
<evidence type="ECO:0000256" key="4">
    <source>
        <dbReference type="ARBA" id="ARBA00022692"/>
    </source>
</evidence>
<feature type="transmembrane region" description="Helical" evidence="9">
    <location>
        <begin position="228"/>
        <end position="247"/>
    </location>
</feature>
<dbReference type="SUPFAM" id="SSF103473">
    <property type="entry name" value="MFS general substrate transporter"/>
    <property type="match status" value="1"/>
</dbReference>
<dbReference type="GO" id="GO:0005886">
    <property type="term" value="C:plasma membrane"/>
    <property type="evidence" value="ECO:0007669"/>
    <property type="project" value="UniProtKB-SubCell"/>
</dbReference>
<dbReference type="RefSeq" id="WP_047261837.1">
    <property type="nucleotide sequence ID" value="NZ_CP011542.1"/>
</dbReference>
<feature type="transmembrane region" description="Helical" evidence="9">
    <location>
        <begin position="150"/>
        <end position="169"/>
    </location>
</feature>
<dbReference type="Proteomes" id="UP000035199">
    <property type="component" value="Chromosome"/>
</dbReference>
<dbReference type="GO" id="GO:0022857">
    <property type="term" value="F:transmembrane transporter activity"/>
    <property type="evidence" value="ECO:0007669"/>
    <property type="project" value="InterPro"/>
</dbReference>
<evidence type="ECO:0000256" key="2">
    <source>
        <dbReference type="ARBA" id="ARBA00022448"/>
    </source>
</evidence>
<sequence length="413" mass="43369">MTVPVSTAHRPAVAWLYLLSALSSGLGNAVSNIVWPWLVLQRTGDPAAAGLVATCIFVPSIGFAIAGGSFIDRFGRKPMSIISDTISALSVVGLIAVDVYLGLNLTWFIIIGIIGAVGDIPGMAARTALAGDVSAASGKELDWLAGANQAILGISLFVGPAVAGVLLTAIPISSILWITAGCSAFAALLTVFIRLHPGASDVQTETQENVFCGWKSWFRIVADARVRLLAICGWIFNILAMPFLMVLLPGHFERVNEPIPMGLALSSYAVGMVIGGGIVAKVGTDNRRRLWTISMLLTTVGFCLLGWLSNSYAVIAGMAIAGVGSGLQGPLVTVIVTENISEALRGRAFSLFNAINLVAAPLGLSITTIVLRFTDIYPTAIGFAGIWAVSVVWFIAEGLRVMGTKQQQEEATV</sequence>
<keyword evidence="12" id="KW-1185">Reference proteome</keyword>
<gene>
    <name evidence="11" type="ORF">CMUST_06660</name>
</gene>
<evidence type="ECO:0000256" key="9">
    <source>
        <dbReference type="SAM" id="Phobius"/>
    </source>
</evidence>
<feature type="transmembrane region" description="Helical" evidence="9">
    <location>
        <begin position="47"/>
        <end position="69"/>
    </location>
</feature>
<dbReference type="Pfam" id="PF07690">
    <property type="entry name" value="MFS_1"/>
    <property type="match status" value="1"/>
</dbReference>
<feature type="transmembrane region" description="Helical" evidence="9">
    <location>
        <begin position="314"/>
        <end position="336"/>
    </location>
</feature>
<dbReference type="InterPro" id="IPR011701">
    <property type="entry name" value="MFS"/>
</dbReference>